<dbReference type="Pfam" id="PF01694">
    <property type="entry name" value="Rhomboid"/>
    <property type="match status" value="1"/>
</dbReference>
<evidence type="ECO:0000256" key="1">
    <source>
        <dbReference type="ARBA" id="ARBA00004141"/>
    </source>
</evidence>
<feature type="domain" description="DUF6576" evidence="9">
    <location>
        <begin position="257"/>
        <end position="285"/>
    </location>
</feature>
<feature type="transmembrane region" description="Helical" evidence="7">
    <location>
        <begin position="66"/>
        <end position="90"/>
    </location>
</feature>
<proteinExistence type="inferred from homology"/>
<reference evidence="10 11" key="1">
    <citation type="submission" date="2018-09" db="EMBL/GenBank/DDBJ databases">
        <title>Genomic Encyclopedia of Archaeal and Bacterial Type Strains, Phase II (KMG-II): from individual species to whole genera.</title>
        <authorList>
            <person name="Goeker M."/>
        </authorList>
    </citation>
    <scope>NUCLEOTIDE SEQUENCE [LARGE SCALE GENOMIC DNA]</scope>
    <source>
        <strain evidence="10 11">DSM 26283</strain>
    </source>
</reference>
<dbReference type="PANTHER" id="PTHR43731:SF14">
    <property type="entry name" value="PRESENILIN-ASSOCIATED RHOMBOID-LIKE PROTEIN, MITOCHONDRIAL"/>
    <property type="match status" value="1"/>
</dbReference>
<dbReference type="GO" id="GO:0016020">
    <property type="term" value="C:membrane"/>
    <property type="evidence" value="ECO:0007669"/>
    <property type="project" value="UniProtKB-SubCell"/>
</dbReference>
<evidence type="ECO:0000256" key="5">
    <source>
        <dbReference type="ARBA" id="ARBA00022989"/>
    </source>
</evidence>
<evidence type="ECO:0000256" key="3">
    <source>
        <dbReference type="ARBA" id="ARBA00022692"/>
    </source>
</evidence>
<accession>A0A420DGU6</accession>
<dbReference type="InterPro" id="IPR050925">
    <property type="entry name" value="Rhomboid_protease_S54"/>
</dbReference>
<dbReference type="Proteomes" id="UP000284892">
    <property type="component" value="Unassembled WGS sequence"/>
</dbReference>
<dbReference type="RefSeq" id="WP_120201885.1">
    <property type="nucleotide sequence ID" value="NZ_RAQJ01000004.1"/>
</dbReference>
<keyword evidence="11" id="KW-1185">Reference proteome</keyword>
<evidence type="ECO:0000313" key="11">
    <source>
        <dbReference type="Proteomes" id="UP000284892"/>
    </source>
</evidence>
<comment type="caution">
    <text evidence="10">The sequence shown here is derived from an EMBL/GenBank/DDBJ whole genome shotgun (WGS) entry which is preliminary data.</text>
</comment>
<dbReference type="PANTHER" id="PTHR43731">
    <property type="entry name" value="RHOMBOID PROTEASE"/>
    <property type="match status" value="1"/>
</dbReference>
<evidence type="ECO:0000259" key="8">
    <source>
        <dbReference type="Pfam" id="PF01694"/>
    </source>
</evidence>
<dbReference type="EMBL" id="RAQJ01000004">
    <property type="protein sequence ID" value="RKE92308.1"/>
    <property type="molecule type" value="Genomic_DNA"/>
</dbReference>
<dbReference type="Pfam" id="PF20216">
    <property type="entry name" value="DUF6576"/>
    <property type="match status" value="1"/>
</dbReference>
<evidence type="ECO:0000256" key="4">
    <source>
        <dbReference type="ARBA" id="ARBA00022801"/>
    </source>
</evidence>
<comment type="subcellular location">
    <subcellularLocation>
        <location evidence="1">Membrane</location>
        <topology evidence="1">Multi-pass membrane protein</topology>
    </subcellularLocation>
</comment>
<dbReference type="Gene3D" id="1.20.1540.10">
    <property type="entry name" value="Rhomboid-like"/>
    <property type="match status" value="1"/>
</dbReference>
<feature type="domain" description="Peptidase S54 rhomboid" evidence="8">
    <location>
        <begin position="63"/>
        <end position="208"/>
    </location>
</feature>
<dbReference type="OrthoDB" id="680602at2"/>
<dbReference type="InterPro" id="IPR035952">
    <property type="entry name" value="Rhomboid-like_sf"/>
</dbReference>
<keyword evidence="3 7" id="KW-0812">Transmembrane</keyword>
<protein>
    <submittedName>
        <fullName evidence="10">Membrane associated rhomboid family serine protease</fullName>
    </submittedName>
</protein>
<name>A0A420DGU6_9FLAO</name>
<gene>
    <name evidence="10" type="ORF">BXY80_2227</name>
</gene>
<keyword evidence="5 7" id="KW-1133">Transmembrane helix</keyword>
<dbReference type="SUPFAM" id="SSF144091">
    <property type="entry name" value="Rhomboid-like"/>
    <property type="match status" value="1"/>
</dbReference>
<feature type="transmembrane region" description="Helical" evidence="7">
    <location>
        <begin position="21"/>
        <end position="39"/>
    </location>
</feature>
<comment type="similarity">
    <text evidence="2">Belongs to the peptidase S54 family.</text>
</comment>
<dbReference type="InterPro" id="IPR022764">
    <property type="entry name" value="Peptidase_S54_rhomboid_dom"/>
</dbReference>
<evidence type="ECO:0000256" key="7">
    <source>
        <dbReference type="SAM" id="Phobius"/>
    </source>
</evidence>
<dbReference type="InterPro" id="IPR046483">
    <property type="entry name" value="DUF6576"/>
</dbReference>
<evidence type="ECO:0000259" key="9">
    <source>
        <dbReference type="Pfam" id="PF20216"/>
    </source>
</evidence>
<evidence type="ECO:0000256" key="6">
    <source>
        <dbReference type="ARBA" id="ARBA00023136"/>
    </source>
</evidence>
<feature type="transmembrane region" description="Helical" evidence="7">
    <location>
        <begin position="132"/>
        <end position="155"/>
    </location>
</feature>
<evidence type="ECO:0000256" key="2">
    <source>
        <dbReference type="ARBA" id="ARBA00009045"/>
    </source>
</evidence>
<evidence type="ECO:0000313" key="10">
    <source>
        <dbReference type="EMBL" id="RKE92308.1"/>
    </source>
</evidence>
<dbReference type="GO" id="GO:0006508">
    <property type="term" value="P:proteolysis"/>
    <property type="evidence" value="ECO:0007669"/>
    <property type="project" value="UniProtKB-KW"/>
</dbReference>
<keyword evidence="10" id="KW-0645">Protease</keyword>
<organism evidence="10 11">
    <name type="scientific">Ichthyenterobacterium magnum</name>
    <dbReference type="NCBI Taxonomy" id="1230530"/>
    <lineage>
        <taxon>Bacteria</taxon>
        <taxon>Pseudomonadati</taxon>
        <taxon>Bacteroidota</taxon>
        <taxon>Flavobacteriia</taxon>
        <taxon>Flavobacteriales</taxon>
        <taxon>Flavobacteriaceae</taxon>
        <taxon>Ichthyenterobacterium</taxon>
    </lineage>
</organism>
<feature type="transmembrane region" description="Helical" evidence="7">
    <location>
        <begin position="167"/>
        <end position="185"/>
    </location>
</feature>
<sequence>MTSLNYDIQEKLKNLNVFEKIIGVNIIIYAIGFILRITQNLPKGTSLSWLELPKDFFDVLVKPWSIFTYGFAHYDFIHILFNLLWLYFISRIILNLFNVKQALNIYFLGILAGALSYLLVYNILPNESTKAIGSLVGASAGIRALLIFLCAYMPNRDVSLLTFKIKLWYIGAAIVAIDILGLLGGNQGGNVAHLGGSLLGYLYATQLLKGKDIGKGFERFMDSISSIFKRNSPLKTVHKNKKKTFAGHTKTDFSEFNKQKRIDLILDKISKSGYESLTKEEKAFLFKAGKD</sequence>
<keyword evidence="4" id="KW-0378">Hydrolase</keyword>
<feature type="transmembrane region" description="Helical" evidence="7">
    <location>
        <begin position="102"/>
        <end position="120"/>
    </location>
</feature>
<dbReference type="GO" id="GO:0004252">
    <property type="term" value="F:serine-type endopeptidase activity"/>
    <property type="evidence" value="ECO:0007669"/>
    <property type="project" value="InterPro"/>
</dbReference>
<keyword evidence="6 7" id="KW-0472">Membrane</keyword>
<dbReference type="AlphaFoldDB" id="A0A420DGU6"/>